<name>A0A9P9AT75_9HYPO</name>
<protein>
    <submittedName>
        <fullName evidence="4">Armadillo-type protein</fullName>
    </submittedName>
</protein>
<sequence length="1065" mass="117513">MESNPNTQARNDFFQKLKPWCVKLSQLAIREEGPAASRQISDVMDHILTILNEQIQRNPVGLDGKLAEYVFFPLYHVFRQLDLYPLSLVEKCVKCLTILIIHGWGPKISAQLVQQILTLLIFIIDGNPGTSEKRTVDEETALEAFRGLTALFNTAGLSVTAAAGLSEGDAIPVLGHAVSVILNGVVEGATPQIQQEALQTLQAVYGTIKEHAALATFLPGTISSLAKLLSTPARYKKTVLAQSLDTVSLVLTRVLSDMRTRSILAKAEKTEDADEEAQVQILSVAWLNATVGQVKRALSIMMNLRAQDSTEVRASLRKLCVTILDECHKTLKNCATFLVETAMILDEGGGKMSFTETSLQHLISIYPELGETVKTTTYNWMSSLPRIMQSSDEDVKQHAIHNLLQGLELLKSLHIESSTLEDAISRTLTDGVVSLVQGSKATQPEATPNVRLLGGNDSTTESQDLQFPPVLMPYESQKRIRNEMMSLVQFLGSSPQKTKLTSSMLEQVQDSTSLGQIASFWLCFQLCKSSHASSAEVDMFFDLSSLADPVGDMDAVFNELYSTSVQILDCHSDAESADWRLEALALEVTAYTAQRSGESFRPELIDVLFPVATFLGSKNQSLQKHAIITLNSLAASCGYADVSELIIDNVDYMVNSVSLRLNTLDISPASINVLTMMIRLAGPRLVSYLDDVIESVFAALENYHGYPVFVESLFAVLKEVVNQGVQSNMLLLERQKTTKIDHRKQPPEANGISSLGEILDKRKEREAREAMEDSEVKGHPKTPWKADTKDAEEETAADAPEPEKPPNSPTYQLLVRVANLTQHYLTSPTPTLRRSLLELLTTASSALAPDEEAFLPLVNAIWPVVVDRLRDPEAFIAIEACHALSALCAAAGDFLGSRFKTEWRDWLRDWCRKAKRQASSALGRSRPRGNQSGIMSLAEEKTQILMPYRGSTGNTTSGGMESYSGGLGQFASPARIWEATVELLTAMVLHVSVDDTMFDEVLDLLSEALERNKQVRDALEAINGDAVWLARYERGTVEWIPTPQMEGVEFVTMEKPTRLHRVRVE</sequence>
<dbReference type="GO" id="GO:0005737">
    <property type="term" value="C:cytoplasm"/>
    <property type="evidence" value="ECO:0007669"/>
    <property type="project" value="TreeGrafter"/>
</dbReference>
<dbReference type="AlphaFoldDB" id="A0A9P9AT75"/>
<evidence type="ECO:0000259" key="3">
    <source>
        <dbReference type="Pfam" id="PF24181"/>
    </source>
</evidence>
<dbReference type="InterPro" id="IPR016024">
    <property type="entry name" value="ARM-type_fold"/>
</dbReference>
<evidence type="ECO:0000256" key="1">
    <source>
        <dbReference type="SAM" id="MobiDB-lite"/>
    </source>
</evidence>
<feature type="compositionally biased region" description="Basic and acidic residues" evidence="1">
    <location>
        <begin position="758"/>
        <end position="789"/>
    </location>
</feature>
<dbReference type="OrthoDB" id="49511at2759"/>
<feature type="domain" description="TTI1 N-terminal TPR" evidence="2">
    <location>
        <begin position="14"/>
        <end position="345"/>
    </location>
</feature>
<dbReference type="Proteomes" id="UP000777438">
    <property type="component" value="Unassembled WGS sequence"/>
</dbReference>
<dbReference type="PANTHER" id="PTHR18460">
    <property type="entry name" value="TEL2 INTERACTING PROTEIN 1 TTI1 FAMILY MEMBER"/>
    <property type="match status" value="1"/>
</dbReference>
<dbReference type="InterPro" id="IPR016441">
    <property type="entry name" value="Tti1"/>
</dbReference>
<dbReference type="EMBL" id="JAGPYM010000009">
    <property type="protein sequence ID" value="KAH6890517.1"/>
    <property type="molecule type" value="Genomic_DNA"/>
</dbReference>
<comment type="caution">
    <text evidence="4">The sequence shown here is derived from an EMBL/GenBank/DDBJ whole genome shotgun (WGS) entry which is preliminary data.</text>
</comment>
<reference evidence="4 5" key="1">
    <citation type="journal article" date="2021" name="Nat. Commun.">
        <title>Genetic determinants of endophytism in the Arabidopsis root mycobiome.</title>
        <authorList>
            <person name="Mesny F."/>
            <person name="Miyauchi S."/>
            <person name="Thiergart T."/>
            <person name="Pickel B."/>
            <person name="Atanasova L."/>
            <person name="Karlsson M."/>
            <person name="Huettel B."/>
            <person name="Barry K.W."/>
            <person name="Haridas S."/>
            <person name="Chen C."/>
            <person name="Bauer D."/>
            <person name="Andreopoulos W."/>
            <person name="Pangilinan J."/>
            <person name="LaButti K."/>
            <person name="Riley R."/>
            <person name="Lipzen A."/>
            <person name="Clum A."/>
            <person name="Drula E."/>
            <person name="Henrissat B."/>
            <person name="Kohler A."/>
            <person name="Grigoriev I.V."/>
            <person name="Martin F.M."/>
            <person name="Hacquard S."/>
        </authorList>
    </citation>
    <scope>NUCLEOTIDE SEQUENCE [LARGE SCALE GENOMIC DNA]</scope>
    <source>
        <strain evidence="4 5">MPI-CAGE-CH-0241</strain>
    </source>
</reference>
<feature type="domain" description="TTI1 C-terminal TPR" evidence="3">
    <location>
        <begin position="737"/>
        <end position="902"/>
    </location>
</feature>
<dbReference type="PIRSF" id="PIRSF005250">
    <property type="entry name" value="UCP005250"/>
    <property type="match status" value="1"/>
</dbReference>
<dbReference type="Pfam" id="PF21547">
    <property type="entry name" value="TTI1"/>
    <property type="match status" value="1"/>
</dbReference>
<proteinExistence type="predicted"/>
<dbReference type="InterPro" id="IPR011989">
    <property type="entry name" value="ARM-like"/>
</dbReference>
<evidence type="ECO:0000313" key="5">
    <source>
        <dbReference type="Proteomes" id="UP000777438"/>
    </source>
</evidence>
<dbReference type="InterPro" id="IPR049362">
    <property type="entry name" value="TTI1_rpt"/>
</dbReference>
<dbReference type="Gene3D" id="1.25.10.10">
    <property type="entry name" value="Leucine-rich Repeat Variant"/>
    <property type="match status" value="2"/>
</dbReference>
<dbReference type="PANTHER" id="PTHR18460:SF3">
    <property type="entry name" value="TELO2-INTERACTING PROTEIN 1 HOMOLOG"/>
    <property type="match status" value="1"/>
</dbReference>
<gene>
    <name evidence="4" type="ORF">B0T10DRAFT_321974</name>
</gene>
<evidence type="ECO:0000313" key="4">
    <source>
        <dbReference type="EMBL" id="KAH6890517.1"/>
    </source>
</evidence>
<dbReference type="Pfam" id="PF24173">
    <property type="entry name" value="TPR_TTI1_N"/>
    <property type="match status" value="1"/>
</dbReference>
<keyword evidence="5" id="KW-1185">Reference proteome</keyword>
<dbReference type="InterPro" id="IPR057567">
    <property type="entry name" value="TPR_TTI1_C"/>
</dbReference>
<organism evidence="4 5">
    <name type="scientific">Thelonectria olida</name>
    <dbReference type="NCBI Taxonomy" id="1576542"/>
    <lineage>
        <taxon>Eukaryota</taxon>
        <taxon>Fungi</taxon>
        <taxon>Dikarya</taxon>
        <taxon>Ascomycota</taxon>
        <taxon>Pezizomycotina</taxon>
        <taxon>Sordariomycetes</taxon>
        <taxon>Hypocreomycetidae</taxon>
        <taxon>Hypocreales</taxon>
        <taxon>Nectriaceae</taxon>
        <taxon>Thelonectria</taxon>
    </lineage>
</organism>
<dbReference type="Pfam" id="PF24181">
    <property type="entry name" value="TPR_TTI1_C"/>
    <property type="match status" value="1"/>
</dbReference>
<accession>A0A9P9AT75</accession>
<evidence type="ECO:0000259" key="2">
    <source>
        <dbReference type="Pfam" id="PF24173"/>
    </source>
</evidence>
<feature type="region of interest" description="Disordered" evidence="1">
    <location>
        <begin position="738"/>
        <end position="809"/>
    </location>
</feature>
<dbReference type="InterPro" id="IPR057566">
    <property type="entry name" value="TPR_TTI1_N"/>
</dbReference>
<dbReference type="InterPro" id="IPR052587">
    <property type="entry name" value="TELO2-interacting_protein_1"/>
</dbReference>
<dbReference type="SUPFAM" id="SSF48371">
    <property type="entry name" value="ARM repeat"/>
    <property type="match status" value="1"/>
</dbReference>